<dbReference type="Proteomes" id="UP001325248">
    <property type="component" value="Chromosome"/>
</dbReference>
<evidence type="ECO:0000256" key="1">
    <source>
        <dbReference type="ARBA" id="ARBA00023015"/>
    </source>
</evidence>
<accession>A0ABZ0U4Z0</accession>
<gene>
    <name evidence="5" type="ORF">BLCOC_06160</name>
</gene>
<sequence length="472" mass="54337">MEKQTDTYYYSVYRDIIVQIYTGTYQKGDVLPSLKELCYIYGVGRNTVRSALHLLQEHGYVTMEPRKQAVISFDIDNPKYQKFYLAEVVGRKEAVLQVYDFMELIMPEIFVYIQKMLSRSLRNEIAGLVGFFAENLSVKTEAKLQAGILQLFRLIIALPNNHLLEQLFAALISYVQLPVSSSEWDKLKFQAIAPFFKTTFKKFEKLVIAQEHEKLKKQIGLFCQMMKKKSDRYLTRIGKKIESEDVNSAFNFTWSLTGKSDYVQLASILISKIGREEYKNGDILPSYAQLAQENGVSVITSRNAIEILGRLELVSTINGVGTKVKGFDLTSRELFFKDMEMRKNIVSYFEALQLIIIISRPILHRAEEVMTEKDKADLKGQFLNQGLTSCFEVMLKYAGLPAALPVFECLKNELAWGYLINFDIEKDKAAKEQLIKQESSIAEWVYAGCQNYYQYARKIARENFIEIPFSIL</sequence>
<keyword evidence="1" id="KW-0805">Transcription regulation</keyword>
<evidence type="ECO:0000313" key="6">
    <source>
        <dbReference type="Proteomes" id="UP001325248"/>
    </source>
</evidence>
<dbReference type="SMART" id="SM00345">
    <property type="entry name" value="HTH_GNTR"/>
    <property type="match status" value="2"/>
</dbReference>
<dbReference type="PANTHER" id="PTHR44846">
    <property type="entry name" value="MANNOSYL-D-GLYCERATE TRANSPORT/METABOLISM SYSTEM REPRESSOR MNGR-RELATED"/>
    <property type="match status" value="1"/>
</dbReference>
<proteinExistence type="predicted"/>
<protein>
    <recommendedName>
        <fullName evidence="4">HTH gntR-type domain-containing protein</fullName>
    </recommendedName>
</protein>
<dbReference type="InterPro" id="IPR036390">
    <property type="entry name" value="WH_DNA-bd_sf"/>
</dbReference>
<dbReference type="PRINTS" id="PR00035">
    <property type="entry name" value="HTHGNTR"/>
</dbReference>
<dbReference type="SUPFAM" id="SSF46785">
    <property type="entry name" value="Winged helix' DNA-binding domain"/>
    <property type="match status" value="2"/>
</dbReference>
<dbReference type="Gene3D" id="1.10.10.10">
    <property type="entry name" value="Winged helix-like DNA-binding domain superfamily/Winged helix DNA-binding domain"/>
    <property type="match status" value="2"/>
</dbReference>
<feature type="domain" description="HTH gntR-type" evidence="4">
    <location>
        <begin position="259"/>
        <end position="327"/>
    </location>
</feature>
<evidence type="ECO:0000256" key="2">
    <source>
        <dbReference type="ARBA" id="ARBA00023125"/>
    </source>
</evidence>
<dbReference type="InterPro" id="IPR000524">
    <property type="entry name" value="Tscrpt_reg_HTH_GntR"/>
</dbReference>
<reference evidence="5" key="1">
    <citation type="submission" date="2023-10" db="EMBL/GenBank/DDBJ databases">
        <title>Genome sequence of Blautia coccoides DSM 935.</title>
        <authorList>
            <person name="Boeer T."/>
            <person name="Bengelsdorf F.R."/>
            <person name="Daniel R."/>
            <person name="Poehlein A."/>
        </authorList>
    </citation>
    <scope>NUCLEOTIDE SEQUENCE [LARGE SCALE GENOMIC DNA]</scope>
    <source>
        <strain evidence="5">DSM 935</strain>
    </source>
</reference>
<feature type="domain" description="HTH gntR-type" evidence="4">
    <location>
        <begin position="6"/>
        <end position="74"/>
    </location>
</feature>
<dbReference type="InterPro" id="IPR050679">
    <property type="entry name" value="Bact_HTH_transcr_reg"/>
</dbReference>
<dbReference type="EMBL" id="CP136422">
    <property type="protein sequence ID" value="WPX72280.1"/>
    <property type="molecule type" value="Genomic_DNA"/>
</dbReference>
<evidence type="ECO:0000256" key="3">
    <source>
        <dbReference type="ARBA" id="ARBA00023163"/>
    </source>
</evidence>
<dbReference type="PROSITE" id="PS50949">
    <property type="entry name" value="HTH_GNTR"/>
    <property type="match status" value="2"/>
</dbReference>
<dbReference type="Pfam" id="PF00392">
    <property type="entry name" value="GntR"/>
    <property type="match status" value="2"/>
</dbReference>
<organism evidence="5 6">
    <name type="scientific">Blautia producta</name>
    <dbReference type="NCBI Taxonomy" id="33035"/>
    <lineage>
        <taxon>Bacteria</taxon>
        <taxon>Bacillati</taxon>
        <taxon>Bacillota</taxon>
        <taxon>Clostridia</taxon>
        <taxon>Lachnospirales</taxon>
        <taxon>Lachnospiraceae</taxon>
        <taxon>Blautia</taxon>
    </lineage>
</organism>
<dbReference type="CDD" id="cd07377">
    <property type="entry name" value="WHTH_GntR"/>
    <property type="match status" value="1"/>
</dbReference>
<keyword evidence="2" id="KW-0238">DNA-binding</keyword>
<dbReference type="InterPro" id="IPR036388">
    <property type="entry name" value="WH-like_DNA-bd_sf"/>
</dbReference>
<evidence type="ECO:0000313" key="5">
    <source>
        <dbReference type="EMBL" id="WPX72280.1"/>
    </source>
</evidence>
<evidence type="ECO:0000259" key="4">
    <source>
        <dbReference type="PROSITE" id="PS50949"/>
    </source>
</evidence>
<keyword evidence="3" id="KW-0804">Transcription</keyword>
<name>A0ABZ0U4Z0_9FIRM</name>
<dbReference type="PANTHER" id="PTHR44846:SF1">
    <property type="entry name" value="MANNOSYL-D-GLYCERATE TRANSPORT_METABOLISM SYSTEM REPRESSOR MNGR-RELATED"/>
    <property type="match status" value="1"/>
</dbReference>
<keyword evidence="6" id="KW-1185">Reference proteome</keyword>